<dbReference type="Proteomes" id="UP000298416">
    <property type="component" value="Unassembled WGS sequence"/>
</dbReference>
<sequence>MIVVAQSAVSSDDYEPSETETETRTDSVLDESYESQLGAIDINDHPTFIVVLTKAHIQRTLVMPLSNMQ</sequence>
<dbReference type="EMBL" id="PNBA02000018">
    <property type="protein sequence ID" value="KAG6393234.1"/>
    <property type="molecule type" value="Genomic_DNA"/>
</dbReference>
<gene>
    <name evidence="2" type="ORF">SASPL_147470</name>
</gene>
<keyword evidence="3" id="KW-1185">Reference proteome</keyword>
<dbReference type="AlphaFoldDB" id="A0A8X8WFP0"/>
<evidence type="ECO:0000256" key="1">
    <source>
        <dbReference type="SAM" id="MobiDB-lite"/>
    </source>
</evidence>
<organism evidence="2">
    <name type="scientific">Salvia splendens</name>
    <name type="common">Scarlet sage</name>
    <dbReference type="NCBI Taxonomy" id="180675"/>
    <lineage>
        <taxon>Eukaryota</taxon>
        <taxon>Viridiplantae</taxon>
        <taxon>Streptophyta</taxon>
        <taxon>Embryophyta</taxon>
        <taxon>Tracheophyta</taxon>
        <taxon>Spermatophyta</taxon>
        <taxon>Magnoliopsida</taxon>
        <taxon>eudicotyledons</taxon>
        <taxon>Gunneridae</taxon>
        <taxon>Pentapetalae</taxon>
        <taxon>asterids</taxon>
        <taxon>lamiids</taxon>
        <taxon>Lamiales</taxon>
        <taxon>Lamiaceae</taxon>
        <taxon>Nepetoideae</taxon>
        <taxon>Mentheae</taxon>
        <taxon>Salviinae</taxon>
        <taxon>Salvia</taxon>
        <taxon>Salvia subgen. Calosphace</taxon>
        <taxon>core Calosphace</taxon>
    </lineage>
</organism>
<evidence type="ECO:0000313" key="3">
    <source>
        <dbReference type="Proteomes" id="UP000298416"/>
    </source>
</evidence>
<name>A0A8X8WFP0_SALSN</name>
<feature type="region of interest" description="Disordered" evidence="1">
    <location>
        <begin position="1"/>
        <end position="29"/>
    </location>
</feature>
<protein>
    <submittedName>
        <fullName evidence="2">Uncharacterized protein</fullName>
    </submittedName>
</protein>
<comment type="caution">
    <text evidence="2">The sequence shown here is derived from an EMBL/GenBank/DDBJ whole genome shotgun (WGS) entry which is preliminary data.</text>
</comment>
<proteinExistence type="predicted"/>
<evidence type="ECO:0000313" key="2">
    <source>
        <dbReference type="EMBL" id="KAG6393234.1"/>
    </source>
</evidence>
<accession>A0A8X8WFP0</accession>
<reference evidence="2" key="1">
    <citation type="submission" date="2018-01" db="EMBL/GenBank/DDBJ databases">
        <authorList>
            <person name="Mao J.F."/>
        </authorList>
    </citation>
    <scope>NUCLEOTIDE SEQUENCE</scope>
    <source>
        <strain evidence="2">Huo1</strain>
        <tissue evidence="2">Leaf</tissue>
    </source>
</reference>
<reference evidence="2" key="2">
    <citation type="submission" date="2020-08" db="EMBL/GenBank/DDBJ databases">
        <title>Plant Genome Project.</title>
        <authorList>
            <person name="Zhang R.-G."/>
        </authorList>
    </citation>
    <scope>NUCLEOTIDE SEQUENCE</scope>
    <source>
        <strain evidence="2">Huo1</strain>
        <tissue evidence="2">Leaf</tissue>
    </source>
</reference>